<accession>A0A2M7BU23</accession>
<proteinExistence type="predicted"/>
<keyword evidence="2" id="KW-0812">Transmembrane</keyword>
<feature type="transmembrane region" description="Helical" evidence="2">
    <location>
        <begin position="76"/>
        <end position="94"/>
    </location>
</feature>
<sequence length="249" mass="27528">MQNQDKTVQSDLLKQINQSQNKSDSFSAISRSGQDNPANPGKFASSTGGGPRFDLEDKSGWGERAKGWINKYGSSVILPIVALLILASGIYLYASQKSQTEVISLTGEEMTANLEKDLAGHEEETSLPQEEFSEGETGSETIKEILPAGRQEEGNIVEKAVQGDGVTHLARRALKDYLEVKDHPQELTNEHKIYIEDYLKDNIGSRPLEVDEEISFSEDLIKEAIDASQDLTPEQLKVLEKYSALVVSW</sequence>
<reference evidence="4" key="1">
    <citation type="submission" date="2017-09" db="EMBL/GenBank/DDBJ databases">
        <title>Depth-based differentiation of microbial function through sediment-hosted aquifers and enrichment of novel symbionts in the deep terrestrial subsurface.</title>
        <authorList>
            <person name="Probst A.J."/>
            <person name="Ladd B."/>
            <person name="Jarett J.K."/>
            <person name="Geller-Mcgrath D.E."/>
            <person name="Sieber C.M.K."/>
            <person name="Emerson J.B."/>
            <person name="Anantharaman K."/>
            <person name="Thomas B.C."/>
            <person name="Malmstrom R."/>
            <person name="Stieglmeier M."/>
            <person name="Klingl A."/>
            <person name="Woyke T."/>
            <person name="Ryan C.M."/>
            <person name="Banfield J.F."/>
        </authorList>
    </citation>
    <scope>NUCLEOTIDE SEQUENCE [LARGE SCALE GENOMIC DNA]</scope>
</reference>
<name>A0A2M7BU23_9BACT</name>
<dbReference type="AlphaFoldDB" id="A0A2M7BU23"/>
<evidence type="ECO:0000256" key="2">
    <source>
        <dbReference type="SAM" id="Phobius"/>
    </source>
</evidence>
<feature type="compositionally biased region" description="Polar residues" evidence="1">
    <location>
        <begin position="1"/>
        <end position="37"/>
    </location>
</feature>
<evidence type="ECO:0000256" key="1">
    <source>
        <dbReference type="SAM" id="MobiDB-lite"/>
    </source>
</evidence>
<evidence type="ECO:0000313" key="4">
    <source>
        <dbReference type="Proteomes" id="UP000229894"/>
    </source>
</evidence>
<feature type="region of interest" description="Disordered" evidence="1">
    <location>
        <begin position="1"/>
        <end position="58"/>
    </location>
</feature>
<keyword evidence="2" id="KW-0472">Membrane</keyword>
<dbReference type="EMBL" id="PEUX01000060">
    <property type="protein sequence ID" value="PIV10049.1"/>
    <property type="molecule type" value="Genomic_DNA"/>
</dbReference>
<keyword evidence="2" id="KW-1133">Transmembrane helix</keyword>
<evidence type="ECO:0000313" key="3">
    <source>
        <dbReference type="EMBL" id="PIV10049.1"/>
    </source>
</evidence>
<comment type="caution">
    <text evidence="3">The sequence shown here is derived from an EMBL/GenBank/DDBJ whole genome shotgun (WGS) entry which is preliminary data.</text>
</comment>
<dbReference type="Proteomes" id="UP000229894">
    <property type="component" value="Unassembled WGS sequence"/>
</dbReference>
<protein>
    <submittedName>
        <fullName evidence="3">Uncharacterized protein</fullName>
    </submittedName>
</protein>
<gene>
    <name evidence="3" type="ORF">COS49_02645</name>
</gene>
<organism evidence="3 4">
    <name type="scientific">Candidatus Portnoybacteria bacterium CG03_land_8_20_14_0_80_41_10</name>
    <dbReference type="NCBI Taxonomy" id="1974808"/>
    <lineage>
        <taxon>Bacteria</taxon>
        <taxon>Candidatus Portnoyibacteriota</taxon>
    </lineage>
</organism>